<evidence type="ECO:0000256" key="3">
    <source>
        <dbReference type="ARBA" id="ARBA00023163"/>
    </source>
</evidence>
<dbReference type="InterPro" id="IPR036388">
    <property type="entry name" value="WH-like_DNA-bd_sf"/>
</dbReference>
<dbReference type="InterPro" id="IPR039422">
    <property type="entry name" value="MarR/SlyA-like"/>
</dbReference>
<dbReference type="PROSITE" id="PS01117">
    <property type="entry name" value="HTH_MARR_1"/>
    <property type="match status" value="1"/>
</dbReference>
<proteinExistence type="predicted"/>
<gene>
    <name evidence="5" type="ORF">RVF87_06980</name>
</gene>
<evidence type="ECO:0000259" key="4">
    <source>
        <dbReference type="PROSITE" id="PS50995"/>
    </source>
</evidence>
<dbReference type="SUPFAM" id="SSF46785">
    <property type="entry name" value="Winged helix' DNA-binding domain"/>
    <property type="match status" value="1"/>
</dbReference>
<evidence type="ECO:0000313" key="5">
    <source>
        <dbReference type="EMBL" id="WYY08792.1"/>
    </source>
</evidence>
<dbReference type="PROSITE" id="PS50995">
    <property type="entry name" value="HTH_MARR_2"/>
    <property type="match status" value="1"/>
</dbReference>
<reference evidence="5 6" key="1">
    <citation type="journal article" date="2023" name="Virus Evol.">
        <title>Computational host range prediction-The good, the bad, and the ugly.</title>
        <authorList>
            <person name="Howell A.A."/>
            <person name="Versoza C.J."/>
            <person name="Pfeifer S.P."/>
        </authorList>
    </citation>
    <scope>NUCLEOTIDE SEQUENCE [LARGE SCALE GENOMIC DNA]</scope>
    <source>
        <strain evidence="5 6">1610/1b</strain>
    </source>
</reference>
<feature type="domain" description="HTH marR-type" evidence="4">
    <location>
        <begin position="16"/>
        <end position="151"/>
    </location>
</feature>
<dbReference type="InterPro" id="IPR000835">
    <property type="entry name" value="HTH_MarR-typ"/>
</dbReference>
<dbReference type="PANTHER" id="PTHR33164:SF103">
    <property type="entry name" value="REGULATORY PROTEIN MARR"/>
    <property type="match status" value="1"/>
</dbReference>
<organism evidence="5 6">
    <name type="scientific">Gordonia hydrophobica</name>
    <dbReference type="NCBI Taxonomy" id="40516"/>
    <lineage>
        <taxon>Bacteria</taxon>
        <taxon>Bacillati</taxon>
        <taxon>Actinomycetota</taxon>
        <taxon>Actinomycetes</taxon>
        <taxon>Mycobacteriales</taxon>
        <taxon>Gordoniaceae</taxon>
        <taxon>Gordonia</taxon>
    </lineage>
</organism>
<accession>A0ABZ2U5D8</accession>
<protein>
    <submittedName>
        <fullName evidence="5">MarR family transcriptional regulator</fullName>
    </submittedName>
</protein>
<dbReference type="Gene3D" id="1.10.10.10">
    <property type="entry name" value="Winged helix-like DNA-binding domain superfamily/Winged helix DNA-binding domain"/>
    <property type="match status" value="1"/>
</dbReference>
<dbReference type="InterPro" id="IPR023187">
    <property type="entry name" value="Tscrpt_reg_MarR-type_CS"/>
</dbReference>
<dbReference type="Proteomes" id="UP001479933">
    <property type="component" value="Chromosome"/>
</dbReference>
<dbReference type="EMBL" id="CP136137">
    <property type="protein sequence ID" value="WYY08792.1"/>
    <property type="molecule type" value="Genomic_DNA"/>
</dbReference>
<keyword evidence="6" id="KW-1185">Reference proteome</keyword>
<name>A0ABZ2U5D8_9ACTN</name>
<dbReference type="PANTHER" id="PTHR33164">
    <property type="entry name" value="TRANSCRIPTIONAL REGULATOR, MARR FAMILY"/>
    <property type="match status" value="1"/>
</dbReference>
<evidence type="ECO:0000256" key="2">
    <source>
        <dbReference type="ARBA" id="ARBA00023125"/>
    </source>
</evidence>
<dbReference type="RefSeq" id="WP_066172467.1">
    <property type="nucleotide sequence ID" value="NZ_CP136137.1"/>
</dbReference>
<evidence type="ECO:0000313" key="6">
    <source>
        <dbReference type="Proteomes" id="UP001479933"/>
    </source>
</evidence>
<dbReference type="InterPro" id="IPR036390">
    <property type="entry name" value="WH_DNA-bd_sf"/>
</dbReference>
<keyword evidence="1" id="KW-0805">Transcription regulation</keyword>
<keyword evidence="3" id="KW-0804">Transcription</keyword>
<keyword evidence="2" id="KW-0238">DNA-binding</keyword>
<dbReference type="Pfam" id="PF12802">
    <property type="entry name" value="MarR_2"/>
    <property type="match status" value="1"/>
</dbReference>
<evidence type="ECO:0000256" key="1">
    <source>
        <dbReference type="ARBA" id="ARBA00023015"/>
    </source>
</evidence>
<sequence length="151" mass="15615">MSDTVGAVHTSAVGASTDLVKHLLLGAQATSAALTAIGARHDLTVDEWLILDALDSADGIAMSAISQQTLASGASLTRAVDRLVTSSLVYRAPSAVDRRKVEVRISALGRERHAAMRSEVQALDLALRSILAADADSVTAALAQVVADTAR</sequence>
<dbReference type="SMART" id="SM00347">
    <property type="entry name" value="HTH_MARR"/>
    <property type="match status" value="1"/>
</dbReference>